<dbReference type="STRING" id="1802525.A2975_02835"/>
<evidence type="ECO:0000256" key="1">
    <source>
        <dbReference type="SAM" id="Phobius"/>
    </source>
</evidence>
<feature type="transmembrane region" description="Helical" evidence="1">
    <location>
        <begin position="242"/>
        <end position="263"/>
    </location>
</feature>
<evidence type="ECO:0008006" key="4">
    <source>
        <dbReference type="Google" id="ProtNLM"/>
    </source>
</evidence>
<feature type="transmembrane region" description="Helical" evidence="1">
    <location>
        <begin position="283"/>
        <end position="308"/>
    </location>
</feature>
<keyword evidence="1" id="KW-0472">Membrane</keyword>
<feature type="transmembrane region" description="Helical" evidence="1">
    <location>
        <begin position="346"/>
        <end position="368"/>
    </location>
</feature>
<comment type="caution">
    <text evidence="2">The sequence shown here is derived from an EMBL/GenBank/DDBJ whole genome shotgun (WGS) entry which is preliminary data.</text>
</comment>
<feature type="transmembrane region" description="Helical" evidence="1">
    <location>
        <begin position="65"/>
        <end position="88"/>
    </location>
</feature>
<reference evidence="2 3" key="1">
    <citation type="journal article" date="2016" name="Nat. Commun.">
        <title>Thousands of microbial genomes shed light on interconnected biogeochemical processes in an aquifer system.</title>
        <authorList>
            <person name="Anantharaman K."/>
            <person name="Brown C.T."/>
            <person name="Hug L.A."/>
            <person name="Sharon I."/>
            <person name="Castelle C.J."/>
            <person name="Probst A.J."/>
            <person name="Thomas B.C."/>
            <person name="Singh A."/>
            <person name="Wilkins M.J."/>
            <person name="Karaoz U."/>
            <person name="Brodie E.L."/>
            <person name="Williams K.H."/>
            <person name="Hubbard S.S."/>
            <person name="Banfield J.F."/>
        </authorList>
    </citation>
    <scope>NUCLEOTIDE SEQUENCE [LARGE SCALE GENOMIC DNA]</scope>
</reference>
<dbReference type="AlphaFoldDB" id="A0A1F8BXH7"/>
<accession>A0A1F8BXH7</accession>
<feature type="transmembrane region" description="Helical" evidence="1">
    <location>
        <begin position="191"/>
        <end position="209"/>
    </location>
</feature>
<dbReference type="EMBL" id="MGHL01000018">
    <property type="protein sequence ID" value="OGM68766.1"/>
    <property type="molecule type" value="Genomic_DNA"/>
</dbReference>
<organism evidence="2 3">
    <name type="scientific">Candidatus Woesebacteria bacterium RIFCSPLOWO2_01_FULL_44_14</name>
    <dbReference type="NCBI Taxonomy" id="1802525"/>
    <lineage>
        <taxon>Bacteria</taxon>
        <taxon>Candidatus Woeseibacteriota</taxon>
    </lineage>
</organism>
<proteinExistence type="predicted"/>
<name>A0A1F8BXH7_9BACT</name>
<evidence type="ECO:0000313" key="2">
    <source>
        <dbReference type="EMBL" id="OGM68766.1"/>
    </source>
</evidence>
<feature type="transmembrane region" description="Helical" evidence="1">
    <location>
        <begin position="375"/>
        <end position="397"/>
    </location>
</feature>
<evidence type="ECO:0000313" key="3">
    <source>
        <dbReference type="Proteomes" id="UP000178429"/>
    </source>
</evidence>
<gene>
    <name evidence="2" type="ORF">A2975_02835</name>
</gene>
<sequence>MPKLLKKILISFLLTVFLFINYAPSPIRAQEWYAPKPYEWYIKAYDPSNKNEIFGERYTAAQVTWVVYTFLSLPLTLVLGPDIGVCILKQVPTSALDLLIPDELLTIPQCVGAVFDKLWDIFIAFEPTNNSSLLASVVAPREPSLFSSIADAVSKISNLNLIPEAQAQTGFGFQGLVPILSLWRFSRNTSYALLVVAIIAMAFMIMFRVKISPQVVITVQSALPKVIFAIILITFSYAIAGFLVDLMYVVYGLISLSVSPLFANANPTLIFSFLTGAGVKGGIFALSAAIFTAIILTLALPIVIIGFAIGGVGGVIALGVLAVIFIVVLWAIVRVLWALLKAYANALILTIIAPFYIILGTVTPAFGFGTWTRTYVSNLAVFIVTSLLSLFSLVFLFSSMATLGVTVSNQTSFGLALLEAGTNSQWPPLLGGGGQLMSALIMAGVGFVMFMIIPKSNELIQSIIKGQPFAYGTAIGQALGPAKLVGAALTQKYVTDTERGATAGVPPGGTYVPPTRVQILKALGLAK</sequence>
<feature type="transmembrane region" description="Helical" evidence="1">
    <location>
        <begin position="215"/>
        <end position="235"/>
    </location>
</feature>
<keyword evidence="1" id="KW-0812">Transmembrane</keyword>
<feature type="transmembrane region" description="Helical" evidence="1">
    <location>
        <begin position="436"/>
        <end position="453"/>
    </location>
</feature>
<dbReference type="Proteomes" id="UP000178429">
    <property type="component" value="Unassembled WGS sequence"/>
</dbReference>
<keyword evidence="1" id="KW-1133">Transmembrane helix</keyword>
<feature type="transmembrane region" description="Helical" evidence="1">
    <location>
        <begin position="315"/>
        <end position="340"/>
    </location>
</feature>
<protein>
    <recommendedName>
        <fullName evidence="4">Type IV secretion system protein</fullName>
    </recommendedName>
</protein>